<dbReference type="STRING" id="316067.Geob_3231"/>
<dbReference type="AlphaFoldDB" id="B9M4B9"/>
<dbReference type="HOGENOM" id="CLU_1093076_0_0_7"/>
<organism evidence="2 3">
    <name type="scientific">Geotalea daltonii (strain DSM 22248 / JCM 15807 / FRC-32)</name>
    <name type="common">Geobacter daltonii</name>
    <dbReference type="NCBI Taxonomy" id="316067"/>
    <lineage>
        <taxon>Bacteria</taxon>
        <taxon>Pseudomonadati</taxon>
        <taxon>Thermodesulfobacteriota</taxon>
        <taxon>Desulfuromonadia</taxon>
        <taxon>Geobacterales</taxon>
        <taxon>Geobacteraceae</taxon>
        <taxon>Geotalea</taxon>
    </lineage>
</organism>
<accession>B9M4B9</accession>
<feature type="transmembrane region" description="Helical" evidence="1">
    <location>
        <begin position="44"/>
        <end position="62"/>
    </location>
</feature>
<sequence length="254" mass="29042">MSDLNSNITNRISQLLGALFILLAVSALIAALNEGVWHELGMSLVGGLIVLFIAVFIADQLMQKYNEEKFNPHRDYVFAIVQKAITECYLRVIPPMKKSELHHAEFGKYSSGYYDLPSLNGTYREHIQETLRISSQNLDGFVKAVDISRASLDVFFEKTKEISHHFFTILDPELLEYLLRLEDAHNELDIAVMDSGISLDTKVSLYSFSFMNTLIEMHKLQQLLLSRATKRLTMEEWKRDISAKVDRYTALCGK</sequence>
<keyword evidence="1" id="KW-0472">Membrane</keyword>
<reference evidence="2 3" key="1">
    <citation type="submission" date="2009-01" db="EMBL/GenBank/DDBJ databases">
        <title>Complete sequence of Geobacter sp. FRC-32.</title>
        <authorList>
            <consortium name="US DOE Joint Genome Institute"/>
            <person name="Lucas S."/>
            <person name="Copeland A."/>
            <person name="Lapidus A."/>
            <person name="Glavina del Rio T."/>
            <person name="Dalin E."/>
            <person name="Tice H."/>
            <person name="Bruce D."/>
            <person name="Goodwin L."/>
            <person name="Pitluck S."/>
            <person name="Saunders E."/>
            <person name="Brettin T."/>
            <person name="Detter J.C."/>
            <person name="Han C."/>
            <person name="Larimer F."/>
            <person name="Land M."/>
            <person name="Hauser L."/>
            <person name="Kyrpides N."/>
            <person name="Ovchinnikova G."/>
            <person name="Kostka J."/>
            <person name="Richardson P."/>
        </authorList>
    </citation>
    <scope>NUCLEOTIDE SEQUENCE [LARGE SCALE GENOMIC DNA]</scope>
    <source>
        <strain evidence="3">DSM 22248 / JCM 15807 / FRC-32</strain>
    </source>
</reference>
<evidence type="ECO:0000313" key="2">
    <source>
        <dbReference type="EMBL" id="ACM21574.1"/>
    </source>
</evidence>
<gene>
    <name evidence="2" type="ordered locus">Geob_3231</name>
</gene>
<keyword evidence="1" id="KW-1133">Transmembrane helix</keyword>
<dbReference type="KEGG" id="geo:Geob_3231"/>
<keyword evidence="3" id="KW-1185">Reference proteome</keyword>
<evidence type="ECO:0000256" key="1">
    <source>
        <dbReference type="SAM" id="Phobius"/>
    </source>
</evidence>
<protein>
    <submittedName>
        <fullName evidence="2">Uncharacterized protein</fullName>
    </submittedName>
</protein>
<proteinExistence type="predicted"/>
<name>B9M4B9_GEODF</name>
<dbReference type="EMBL" id="CP001390">
    <property type="protein sequence ID" value="ACM21574.1"/>
    <property type="molecule type" value="Genomic_DNA"/>
</dbReference>
<dbReference type="RefSeq" id="WP_012648302.1">
    <property type="nucleotide sequence ID" value="NC_011979.1"/>
</dbReference>
<dbReference type="Proteomes" id="UP000007721">
    <property type="component" value="Chromosome"/>
</dbReference>
<feature type="transmembrane region" description="Helical" evidence="1">
    <location>
        <begin position="12"/>
        <end position="32"/>
    </location>
</feature>
<keyword evidence="1" id="KW-0812">Transmembrane</keyword>
<evidence type="ECO:0000313" key="3">
    <source>
        <dbReference type="Proteomes" id="UP000007721"/>
    </source>
</evidence>